<dbReference type="InParanoid" id="A0A078AQQ3"/>
<protein>
    <recommendedName>
        <fullName evidence="3">Rhodanese domain-containing protein</fullName>
    </recommendedName>
</protein>
<keyword evidence="2" id="KW-1185">Reference proteome</keyword>
<evidence type="ECO:0000313" key="2">
    <source>
        <dbReference type="Proteomes" id="UP000039865"/>
    </source>
</evidence>
<dbReference type="SUPFAM" id="SSF52821">
    <property type="entry name" value="Rhodanese/Cell cycle control phosphatase"/>
    <property type="match status" value="1"/>
</dbReference>
<evidence type="ECO:0000313" key="1">
    <source>
        <dbReference type="EMBL" id="CDW84256.1"/>
    </source>
</evidence>
<dbReference type="AlphaFoldDB" id="A0A078AQQ3"/>
<organism evidence="1 2">
    <name type="scientific">Stylonychia lemnae</name>
    <name type="common">Ciliate</name>
    <dbReference type="NCBI Taxonomy" id="5949"/>
    <lineage>
        <taxon>Eukaryota</taxon>
        <taxon>Sar</taxon>
        <taxon>Alveolata</taxon>
        <taxon>Ciliophora</taxon>
        <taxon>Intramacronucleata</taxon>
        <taxon>Spirotrichea</taxon>
        <taxon>Stichotrichia</taxon>
        <taxon>Sporadotrichida</taxon>
        <taxon>Oxytrichidae</taxon>
        <taxon>Stylonychinae</taxon>
        <taxon>Stylonychia</taxon>
    </lineage>
</organism>
<reference evidence="1 2" key="1">
    <citation type="submission" date="2014-06" db="EMBL/GenBank/DDBJ databases">
        <authorList>
            <person name="Swart Estienne"/>
        </authorList>
    </citation>
    <scope>NUCLEOTIDE SEQUENCE [LARGE SCALE GENOMIC DNA]</scope>
    <source>
        <strain evidence="1 2">130c</strain>
    </source>
</reference>
<dbReference type="InterPro" id="IPR029021">
    <property type="entry name" value="Prot-tyrosine_phosphatase-like"/>
</dbReference>
<sequence>MLKEEKMKASEKLSLKVSSITNAFNMLQDMRHILILDMRPREEFEELHIRKSLHSTLENYHLIIQSIFSTKNPDYNSQYEGDDMKRIMFIFPNSDWKAYDSAIGQQIVELGELILKAYQERLSKVYFLKDFKEFQKKYSFLCVNDSSDQIKQIRSLCRYPSEIKDSLIYIGNMMNTMDAGNLQISSLGFKTIIYLTPKRFEHIDNLQGVTTHYFELQEPSKPQVPFDEIIKTVLEELQSKVNLPILIFDVSGIISAAIGVKIMLETNKAWSKEIAMAYILNKRYEAKDMPSWLYSQILLAGQKKFKSEPLMMAPEGPQ</sequence>
<dbReference type="OrthoDB" id="10252009at2759"/>
<dbReference type="Gene3D" id="3.90.190.10">
    <property type="entry name" value="Protein tyrosine phosphatase superfamily"/>
    <property type="match status" value="1"/>
</dbReference>
<evidence type="ECO:0008006" key="3">
    <source>
        <dbReference type="Google" id="ProtNLM"/>
    </source>
</evidence>
<accession>A0A078AQQ3</accession>
<dbReference type="Proteomes" id="UP000039865">
    <property type="component" value="Unassembled WGS sequence"/>
</dbReference>
<gene>
    <name evidence="1" type="primary">Contig16981.g18085</name>
    <name evidence="1" type="ORF">STYLEM_13315</name>
</gene>
<dbReference type="InterPro" id="IPR036873">
    <property type="entry name" value="Rhodanese-like_dom_sf"/>
</dbReference>
<dbReference type="EMBL" id="CCKQ01012640">
    <property type="protein sequence ID" value="CDW84256.1"/>
    <property type="molecule type" value="Genomic_DNA"/>
</dbReference>
<name>A0A078AQQ3_STYLE</name>
<dbReference type="Gene3D" id="3.40.250.10">
    <property type="entry name" value="Rhodanese-like domain"/>
    <property type="match status" value="1"/>
</dbReference>
<proteinExistence type="predicted"/>